<evidence type="ECO:0000313" key="5">
    <source>
        <dbReference type="Proteomes" id="UP000006039"/>
    </source>
</evidence>
<dbReference type="AlphaFoldDB" id="J3NQK7"/>
<dbReference type="EnsemblFungi" id="EJT78463">
    <property type="protein sequence ID" value="EJT78463"/>
    <property type="gene ID" value="GGTG_03563"/>
</dbReference>
<protein>
    <submittedName>
        <fullName evidence="3 4">Uncharacterized protein</fullName>
    </submittedName>
</protein>
<evidence type="ECO:0000256" key="1">
    <source>
        <dbReference type="ARBA" id="ARBA00023604"/>
    </source>
</evidence>
<dbReference type="EMBL" id="GL385396">
    <property type="protein sequence ID" value="EJT78463.1"/>
    <property type="molecule type" value="Genomic_DNA"/>
</dbReference>
<organism evidence="3">
    <name type="scientific">Gaeumannomyces tritici (strain R3-111a-1)</name>
    <name type="common">Wheat and barley take-all root rot fungus</name>
    <name type="synonym">Gaeumannomyces graminis var. tritici</name>
    <dbReference type="NCBI Taxonomy" id="644352"/>
    <lineage>
        <taxon>Eukaryota</taxon>
        <taxon>Fungi</taxon>
        <taxon>Dikarya</taxon>
        <taxon>Ascomycota</taxon>
        <taxon>Pezizomycotina</taxon>
        <taxon>Sordariomycetes</taxon>
        <taxon>Sordariomycetidae</taxon>
        <taxon>Magnaporthales</taxon>
        <taxon>Magnaporthaceae</taxon>
        <taxon>Gaeumannomyces</taxon>
    </lineage>
</organism>
<reference evidence="3" key="2">
    <citation type="submission" date="2010-07" db="EMBL/GenBank/DDBJ databases">
        <authorList>
            <consortium name="The Broad Institute Genome Sequencing Platform"/>
            <consortium name="Broad Institute Genome Sequencing Center for Infectious Disease"/>
            <person name="Ma L.-J."/>
            <person name="Dead R."/>
            <person name="Young S."/>
            <person name="Zeng Q."/>
            <person name="Koehrsen M."/>
            <person name="Alvarado L."/>
            <person name="Berlin A."/>
            <person name="Chapman S.B."/>
            <person name="Chen Z."/>
            <person name="Freedman E."/>
            <person name="Gellesch M."/>
            <person name="Goldberg J."/>
            <person name="Griggs A."/>
            <person name="Gujja S."/>
            <person name="Heilman E.R."/>
            <person name="Heiman D."/>
            <person name="Hepburn T."/>
            <person name="Howarth C."/>
            <person name="Jen D."/>
            <person name="Larson L."/>
            <person name="Mehta T."/>
            <person name="Neiman D."/>
            <person name="Pearson M."/>
            <person name="Roberts A."/>
            <person name="Saif S."/>
            <person name="Shea T."/>
            <person name="Shenoy N."/>
            <person name="Sisk P."/>
            <person name="Stolte C."/>
            <person name="Sykes S."/>
            <person name="Walk T."/>
            <person name="White J."/>
            <person name="Yandava C."/>
            <person name="Haas B."/>
            <person name="Nusbaum C."/>
            <person name="Birren B."/>
        </authorList>
    </citation>
    <scope>NUCLEOTIDE SEQUENCE</scope>
    <source>
        <strain evidence="3">R3-111a-1</strain>
    </source>
</reference>
<evidence type="ECO:0000256" key="2">
    <source>
        <dbReference type="SAM" id="MobiDB-lite"/>
    </source>
</evidence>
<comment type="similarity">
    <text evidence="1">Belongs to the asaB hydroxylase/desaturase family.</text>
</comment>
<dbReference type="OrthoDB" id="412788at2759"/>
<dbReference type="PANTHER" id="PTHR34598:SF3">
    <property type="entry name" value="OXIDOREDUCTASE AN1597"/>
    <property type="match status" value="1"/>
</dbReference>
<name>J3NQK7_GAET3</name>
<evidence type="ECO:0000313" key="3">
    <source>
        <dbReference type="EMBL" id="EJT78463.1"/>
    </source>
</evidence>
<reference evidence="5" key="1">
    <citation type="submission" date="2010-07" db="EMBL/GenBank/DDBJ databases">
        <title>The genome sequence of Gaeumannomyces graminis var. tritici strain R3-111a-1.</title>
        <authorList>
            <consortium name="The Broad Institute Genome Sequencing Platform"/>
            <person name="Ma L.-J."/>
            <person name="Dead R."/>
            <person name="Young S."/>
            <person name="Zeng Q."/>
            <person name="Koehrsen M."/>
            <person name="Alvarado L."/>
            <person name="Berlin A."/>
            <person name="Chapman S.B."/>
            <person name="Chen Z."/>
            <person name="Freedman E."/>
            <person name="Gellesch M."/>
            <person name="Goldberg J."/>
            <person name="Griggs A."/>
            <person name="Gujja S."/>
            <person name="Heilman E.R."/>
            <person name="Heiman D."/>
            <person name="Hepburn T."/>
            <person name="Howarth C."/>
            <person name="Jen D."/>
            <person name="Larson L."/>
            <person name="Mehta T."/>
            <person name="Neiman D."/>
            <person name="Pearson M."/>
            <person name="Roberts A."/>
            <person name="Saif S."/>
            <person name="Shea T."/>
            <person name="Shenoy N."/>
            <person name="Sisk P."/>
            <person name="Stolte C."/>
            <person name="Sykes S."/>
            <person name="Walk T."/>
            <person name="White J."/>
            <person name="Yandava C."/>
            <person name="Haas B."/>
            <person name="Nusbaum C."/>
            <person name="Birren B."/>
        </authorList>
    </citation>
    <scope>NUCLEOTIDE SEQUENCE [LARGE SCALE GENOMIC DNA]</scope>
    <source>
        <strain evidence="5">R3-111a-1</strain>
    </source>
</reference>
<dbReference type="InterPro" id="IPR044053">
    <property type="entry name" value="AsaB-like"/>
</dbReference>
<accession>J3NQK7</accession>
<sequence length="310" mass="35392">MSWPIYTTTTTPETARPRLPSSPAGEPTSEMARSYRRKTERSPGTDCGLSHFDSNQVINERPMAKVQTVIRDVRGEEDRYTLDSHGFQFHDHSSGYGGGDTAAWRDEARVRAEYYPECEQLYKDVTGASRVRVFGHRVRRGPTNWHSLGPGNADRRGPVHGAHVDQSYDGAVTELRFYLPTEADELLKRRFQIINIWRPITTIVKDPLAVASSQSIPDEDLLPAEVRLPSHTKETWTVLSPNRPNRPAGLPRHEWFFKYRQRPDEVLLIKCFDSEETVARRAIHAAFINPETADMDGCRESIELRALIFY</sequence>
<reference evidence="3" key="3">
    <citation type="submission" date="2010-09" db="EMBL/GenBank/DDBJ databases">
        <title>Annotation of Gaeumannomyces graminis var. tritici R3-111a-1.</title>
        <authorList>
            <consortium name="The Broad Institute Genome Sequencing Platform"/>
            <person name="Ma L.-J."/>
            <person name="Dead R."/>
            <person name="Young S.K."/>
            <person name="Zeng Q."/>
            <person name="Gargeya S."/>
            <person name="Fitzgerald M."/>
            <person name="Haas B."/>
            <person name="Abouelleil A."/>
            <person name="Alvarado L."/>
            <person name="Arachchi H.M."/>
            <person name="Berlin A."/>
            <person name="Brown A."/>
            <person name="Chapman S.B."/>
            <person name="Chen Z."/>
            <person name="Dunbar C."/>
            <person name="Freedman E."/>
            <person name="Gearin G."/>
            <person name="Gellesch M."/>
            <person name="Goldberg J."/>
            <person name="Griggs A."/>
            <person name="Gujja S."/>
            <person name="Heiman D."/>
            <person name="Howarth C."/>
            <person name="Larson L."/>
            <person name="Lui A."/>
            <person name="MacDonald P.J.P."/>
            <person name="Mehta T."/>
            <person name="Montmayeur A."/>
            <person name="Murphy C."/>
            <person name="Neiman D."/>
            <person name="Pearson M."/>
            <person name="Priest M."/>
            <person name="Roberts A."/>
            <person name="Saif S."/>
            <person name="Shea T."/>
            <person name="Shenoy N."/>
            <person name="Sisk P."/>
            <person name="Stolte C."/>
            <person name="Sykes S."/>
            <person name="Yandava C."/>
            <person name="Wortman J."/>
            <person name="Nusbaum C."/>
            <person name="Birren B."/>
        </authorList>
    </citation>
    <scope>NUCLEOTIDE SEQUENCE</scope>
    <source>
        <strain evidence="3">R3-111a-1</strain>
    </source>
</reference>
<feature type="region of interest" description="Disordered" evidence="2">
    <location>
        <begin position="1"/>
        <end position="51"/>
    </location>
</feature>
<gene>
    <name evidence="4" type="primary">20344021</name>
    <name evidence="3" type="ORF">GGTG_03563</name>
</gene>
<dbReference type="STRING" id="644352.J3NQK7"/>
<dbReference type="eggNOG" id="ENOG502SJT0">
    <property type="taxonomic scope" value="Eukaryota"/>
</dbReference>
<dbReference type="Proteomes" id="UP000006039">
    <property type="component" value="Unassembled WGS sequence"/>
</dbReference>
<dbReference type="VEuPathDB" id="FungiDB:GGTG_03563"/>
<dbReference type="PANTHER" id="PTHR34598">
    <property type="entry name" value="BLL6449 PROTEIN"/>
    <property type="match status" value="1"/>
</dbReference>
<dbReference type="GeneID" id="20344021"/>
<proteinExistence type="inferred from homology"/>
<reference evidence="4" key="5">
    <citation type="submission" date="2018-04" db="UniProtKB">
        <authorList>
            <consortium name="EnsemblFungi"/>
        </authorList>
    </citation>
    <scope>IDENTIFICATION</scope>
    <source>
        <strain evidence="4">R3-111a-1</strain>
    </source>
</reference>
<dbReference type="HOGENOM" id="CLU_042688_2_0_1"/>
<dbReference type="RefSeq" id="XP_009219608.1">
    <property type="nucleotide sequence ID" value="XM_009221344.1"/>
</dbReference>
<dbReference type="NCBIfam" id="NF041278">
    <property type="entry name" value="CmcJ_NvfI_EfuI"/>
    <property type="match status" value="1"/>
</dbReference>
<reference evidence="4" key="4">
    <citation type="journal article" date="2015" name="G3 (Bethesda)">
        <title>Genome sequences of three phytopathogenic species of the Magnaporthaceae family of fungi.</title>
        <authorList>
            <person name="Okagaki L.H."/>
            <person name="Nunes C.C."/>
            <person name="Sailsbery J."/>
            <person name="Clay B."/>
            <person name="Brown D."/>
            <person name="John T."/>
            <person name="Oh Y."/>
            <person name="Young N."/>
            <person name="Fitzgerald M."/>
            <person name="Haas B.J."/>
            <person name="Zeng Q."/>
            <person name="Young S."/>
            <person name="Adiconis X."/>
            <person name="Fan L."/>
            <person name="Levin J.Z."/>
            <person name="Mitchell T.K."/>
            <person name="Okubara P.A."/>
            <person name="Farman M.L."/>
            <person name="Kohn L.M."/>
            <person name="Birren B."/>
            <person name="Ma L.-J."/>
            <person name="Dean R.A."/>
        </authorList>
    </citation>
    <scope>NUCLEOTIDE SEQUENCE</scope>
    <source>
        <strain evidence="4">R3-111a-1</strain>
    </source>
</reference>
<evidence type="ECO:0000313" key="4">
    <source>
        <dbReference type="EnsemblFungi" id="EJT78463"/>
    </source>
</evidence>
<dbReference type="GO" id="GO:0016491">
    <property type="term" value="F:oxidoreductase activity"/>
    <property type="evidence" value="ECO:0007669"/>
    <property type="project" value="InterPro"/>
</dbReference>
<keyword evidence="5" id="KW-1185">Reference proteome</keyword>